<comment type="caution">
    <text evidence="1">The sequence shown here is derived from an EMBL/GenBank/DDBJ whole genome shotgun (WGS) entry which is preliminary data.</text>
</comment>
<keyword evidence="2" id="KW-1185">Reference proteome</keyword>
<sequence length="98" mass="10806">MMSEFLAVLALYYACDATAATRPMSPQEMQACTATYDTVKTYFVTGFDLAPRGTLERFAQMTAAYAAFKDWEDSNPDLVAAMRADAMNRVRGLMPVDG</sequence>
<evidence type="ECO:0000313" key="2">
    <source>
        <dbReference type="Proteomes" id="UP000281343"/>
    </source>
</evidence>
<gene>
    <name evidence="1" type="ORF">D9R08_16745</name>
</gene>
<accession>A0A3L9Y4S3</accession>
<evidence type="ECO:0000313" key="1">
    <source>
        <dbReference type="EMBL" id="RMA41126.1"/>
    </source>
</evidence>
<name>A0A3L9Y4S3_9RHOB</name>
<dbReference type="AlphaFoldDB" id="A0A3L9Y4S3"/>
<dbReference type="EMBL" id="RCNT01000009">
    <property type="protein sequence ID" value="RMA41126.1"/>
    <property type="molecule type" value="Genomic_DNA"/>
</dbReference>
<reference evidence="1 2" key="1">
    <citation type="submission" date="2018-10" db="EMBL/GenBank/DDBJ databases">
        <authorList>
            <person name="Jung H.S."/>
            <person name="Jeon C.O."/>
        </authorList>
    </citation>
    <scope>NUCLEOTIDE SEQUENCE [LARGE SCALE GENOMIC DNA]</scope>
    <source>
        <strain evidence="1 2">MA-7-27</strain>
    </source>
</reference>
<proteinExistence type="predicted"/>
<protein>
    <submittedName>
        <fullName evidence="1">Uncharacterized protein</fullName>
    </submittedName>
</protein>
<dbReference type="Proteomes" id="UP000281343">
    <property type="component" value="Unassembled WGS sequence"/>
</dbReference>
<organism evidence="1 2">
    <name type="scientific">Rhodophyticola porphyridii</name>
    <dbReference type="NCBI Taxonomy" id="1852017"/>
    <lineage>
        <taxon>Bacteria</taxon>
        <taxon>Pseudomonadati</taxon>
        <taxon>Pseudomonadota</taxon>
        <taxon>Alphaproteobacteria</taxon>
        <taxon>Rhodobacterales</taxon>
        <taxon>Roseobacteraceae</taxon>
        <taxon>Rhodophyticola</taxon>
    </lineage>
</organism>